<name>A0ABU7LFK8_9NOCA</name>
<accession>A0ABU7LFK8</accession>
<evidence type="ECO:0000313" key="3">
    <source>
        <dbReference type="EMBL" id="MEE2060318.1"/>
    </source>
</evidence>
<dbReference type="Proteomes" id="UP001336020">
    <property type="component" value="Unassembled WGS sequence"/>
</dbReference>
<protein>
    <submittedName>
        <fullName evidence="3">Alpha/beta hydrolase</fullName>
    </submittedName>
</protein>
<comment type="caution">
    <text evidence="3">The sequence shown here is derived from an EMBL/GenBank/DDBJ whole genome shotgun (WGS) entry which is preliminary data.</text>
</comment>
<dbReference type="InterPro" id="IPR000073">
    <property type="entry name" value="AB_hydrolase_1"/>
</dbReference>
<dbReference type="SUPFAM" id="SSF53474">
    <property type="entry name" value="alpha/beta-Hydrolases"/>
    <property type="match status" value="2"/>
</dbReference>
<dbReference type="InterPro" id="IPR050266">
    <property type="entry name" value="AB_hydrolase_sf"/>
</dbReference>
<sequence>MTTTNLGRHGFADTRHGQAHYVEQGHGFPVLLLHQTPRSWDEYRDVIPILGESFHVIAMDTMGFGSSARPPMPWSVEMFAESAIDLCDALGLGRVSIVGHHTGAVVAVEIAAAHPDRIEALVLSGMPFVDAARRRIVADRAPIDHVVPKADGSHLERLWNNRAPYYPSDRPDLLDRLVHDATGVLDSVEEGHLAVNRYLMEERIGLITAPTLVLCGELDTFSLPDQPAITAALTGARSDVLPGTGVPAVDHKPEQFASAVRGFLAGPALPAAATSQHTTPRETEMDIRSRSLTMDGTTLSYHVSRSAAAGVPTVFLHPWFGCWQFWISTMDGLADRPCFAVDFYSPAGGDWSSVDGPSGLADAVLHMLDSEGLDQVDLVGNSVGGIVAQIIASTAPDRVRRLVLVGTGANTAGALPAFAETVDRWTAGVGDNGGPSREAIADTVGMLFTCRPEPEAWETYVQAVSDTNAAYMGSVLNAARRLDLTPDLPRITAPTLILRGTEDCARTAAHAAALAEGIPVAHAIEMDGAGHSPMIDHPDEFLRLVTEHLDSEFAVPYAESNG</sequence>
<dbReference type="Gene3D" id="3.40.50.1820">
    <property type="entry name" value="alpha/beta hydrolase"/>
    <property type="match status" value="2"/>
</dbReference>
<dbReference type="PANTHER" id="PTHR43798">
    <property type="entry name" value="MONOACYLGLYCEROL LIPASE"/>
    <property type="match status" value="1"/>
</dbReference>
<evidence type="ECO:0000259" key="2">
    <source>
        <dbReference type="Pfam" id="PF12697"/>
    </source>
</evidence>
<evidence type="ECO:0000313" key="4">
    <source>
        <dbReference type="Proteomes" id="UP001336020"/>
    </source>
</evidence>
<reference evidence="3 4" key="1">
    <citation type="submission" date="2023-07" db="EMBL/GenBank/DDBJ databases">
        <authorList>
            <person name="Girao M."/>
            <person name="Carvalho M.F."/>
        </authorList>
    </citation>
    <scope>NUCLEOTIDE SEQUENCE [LARGE SCALE GENOMIC DNA]</scope>
    <source>
        <strain evidence="3 4">YIM65754</strain>
    </source>
</reference>
<dbReference type="EMBL" id="JAUTXY010000012">
    <property type="protein sequence ID" value="MEE2060318.1"/>
    <property type="molecule type" value="Genomic_DNA"/>
</dbReference>
<dbReference type="PRINTS" id="PR00111">
    <property type="entry name" value="ABHYDROLASE"/>
</dbReference>
<proteinExistence type="predicted"/>
<keyword evidence="3" id="KW-0378">Hydrolase</keyword>
<organism evidence="3 4">
    <name type="scientific">Rhodococcus artemisiae</name>
    <dbReference type="NCBI Taxonomy" id="714159"/>
    <lineage>
        <taxon>Bacteria</taxon>
        <taxon>Bacillati</taxon>
        <taxon>Actinomycetota</taxon>
        <taxon>Actinomycetes</taxon>
        <taxon>Mycobacteriales</taxon>
        <taxon>Nocardiaceae</taxon>
        <taxon>Rhodococcus</taxon>
    </lineage>
</organism>
<gene>
    <name evidence="3" type="ORF">Q7514_22615</name>
</gene>
<feature type="domain" description="AB hydrolase-1" evidence="2">
    <location>
        <begin position="314"/>
        <end position="543"/>
    </location>
</feature>
<feature type="domain" description="AB hydrolase-1" evidence="1">
    <location>
        <begin position="29"/>
        <end position="230"/>
    </location>
</feature>
<evidence type="ECO:0000259" key="1">
    <source>
        <dbReference type="Pfam" id="PF00561"/>
    </source>
</evidence>
<keyword evidence="4" id="KW-1185">Reference proteome</keyword>
<dbReference type="RefSeq" id="WP_330135507.1">
    <property type="nucleotide sequence ID" value="NZ_JAUTXY010000012.1"/>
</dbReference>
<dbReference type="GO" id="GO:0016787">
    <property type="term" value="F:hydrolase activity"/>
    <property type="evidence" value="ECO:0007669"/>
    <property type="project" value="UniProtKB-KW"/>
</dbReference>
<dbReference type="Pfam" id="PF00561">
    <property type="entry name" value="Abhydrolase_1"/>
    <property type="match status" value="1"/>
</dbReference>
<dbReference type="PANTHER" id="PTHR43798:SF33">
    <property type="entry name" value="HYDROLASE, PUTATIVE (AFU_ORTHOLOGUE AFUA_2G14860)-RELATED"/>
    <property type="match status" value="1"/>
</dbReference>
<dbReference type="Pfam" id="PF12697">
    <property type="entry name" value="Abhydrolase_6"/>
    <property type="match status" value="1"/>
</dbReference>
<dbReference type="InterPro" id="IPR029058">
    <property type="entry name" value="AB_hydrolase_fold"/>
</dbReference>